<dbReference type="RefSeq" id="WP_022608508.1">
    <property type="nucleotide sequence ID" value="NZ_ASSJ01000076.1"/>
</dbReference>
<dbReference type="Proteomes" id="UP000016960">
    <property type="component" value="Unassembled WGS sequence"/>
</dbReference>
<reference evidence="2 3" key="1">
    <citation type="submission" date="2013-05" db="EMBL/GenBank/DDBJ databases">
        <title>Draft genome sequence of Rubidibacter lacunae KORDI 51-2.</title>
        <authorList>
            <person name="Choi D.H."/>
            <person name="Noh J.H."/>
            <person name="Kwon K.-K."/>
            <person name="Lee J.-H."/>
            <person name="Ryu J.-Y."/>
        </authorList>
    </citation>
    <scope>NUCLEOTIDE SEQUENCE [LARGE SCALE GENOMIC DNA]</scope>
    <source>
        <strain evidence="2 3">KORDI 51-2</strain>
    </source>
</reference>
<keyword evidence="1" id="KW-1133">Transmembrane helix</keyword>
<keyword evidence="3" id="KW-1185">Reference proteome</keyword>
<dbReference type="EMBL" id="ASSJ01000076">
    <property type="protein sequence ID" value="ERN40390.1"/>
    <property type="molecule type" value="Genomic_DNA"/>
</dbReference>
<accession>U5DKZ1</accession>
<dbReference type="AlphaFoldDB" id="U5DKZ1"/>
<gene>
    <name evidence="2" type="ORF">KR51_00029270</name>
</gene>
<evidence type="ECO:0000313" key="3">
    <source>
        <dbReference type="Proteomes" id="UP000016960"/>
    </source>
</evidence>
<evidence type="ECO:0000256" key="1">
    <source>
        <dbReference type="SAM" id="Phobius"/>
    </source>
</evidence>
<dbReference type="OrthoDB" id="428433at2"/>
<comment type="caution">
    <text evidence="2">The sequence shown here is derived from an EMBL/GenBank/DDBJ whole genome shotgun (WGS) entry which is preliminary data.</text>
</comment>
<protein>
    <submittedName>
        <fullName evidence="2">Uncharacterized protein</fullName>
    </submittedName>
</protein>
<keyword evidence="1" id="KW-0812">Transmembrane</keyword>
<name>U5DKZ1_9CHRO</name>
<keyword evidence="1" id="KW-0472">Membrane</keyword>
<proteinExistence type="predicted"/>
<evidence type="ECO:0000313" key="2">
    <source>
        <dbReference type="EMBL" id="ERN40390.1"/>
    </source>
</evidence>
<organism evidence="2 3">
    <name type="scientific">Rubidibacter lacunae KORDI 51-2</name>
    <dbReference type="NCBI Taxonomy" id="582515"/>
    <lineage>
        <taxon>Bacteria</taxon>
        <taxon>Bacillati</taxon>
        <taxon>Cyanobacteriota</taxon>
        <taxon>Cyanophyceae</taxon>
        <taxon>Oscillatoriophycideae</taxon>
        <taxon>Chroococcales</taxon>
        <taxon>Aphanothecaceae</taxon>
        <taxon>Rubidibacter</taxon>
    </lineage>
</organism>
<dbReference type="InParanoid" id="U5DKZ1"/>
<feature type="transmembrane region" description="Helical" evidence="1">
    <location>
        <begin position="72"/>
        <end position="94"/>
    </location>
</feature>
<sequence length="104" mass="11089">MATGNRPDWERRLQELDAEINASVPSTSPASGGSLTARLRNWFENLSPVGKTIAFILAFAAIATVLQALMHLIAVLFAVAALGTALIVAYRLFLVPSDRVPPAS</sequence>
<feature type="transmembrane region" description="Helical" evidence="1">
    <location>
        <begin position="48"/>
        <end position="66"/>
    </location>
</feature>